<dbReference type="AlphaFoldDB" id="A0A2C5X764"/>
<evidence type="ECO:0000313" key="2">
    <source>
        <dbReference type="EMBL" id="PHH53464.1"/>
    </source>
</evidence>
<feature type="region of interest" description="Disordered" evidence="1">
    <location>
        <begin position="1"/>
        <end position="29"/>
    </location>
</feature>
<gene>
    <name evidence="2" type="ORF">CFIMG_004855RA</name>
</gene>
<accession>A0A2C5X764</accession>
<reference evidence="2 3" key="2">
    <citation type="journal article" date="2013" name="IMA Fungus">
        <title>IMA Genome-F 1: Ceratocystis fimbriata: Draft nuclear genome sequence for the plant pathogen, Ceratocystis fimbriata.</title>
        <authorList>
            <person name="Wilken P.M."/>
            <person name="Steenkamp E.T."/>
            <person name="Wingfield M.J."/>
            <person name="de Beer Z.W."/>
            <person name="Wingfield B.D."/>
        </authorList>
    </citation>
    <scope>NUCLEOTIDE SEQUENCE [LARGE SCALE GENOMIC DNA]</scope>
    <source>
        <strain evidence="2 3">CBS 114723</strain>
    </source>
</reference>
<feature type="region of interest" description="Disordered" evidence="1">
    <location>
        <begin position="59"/>
        <end position="92"/>
    </location>
</feature>
<reference evidence="2 3" key="1">
    <citation type="journal article" date="2013" name="Fungal Biol.">
        <title>Analysis of microsatellite markers in the genome of the plant pathogen Ceratocystis fimbriata.</title>
        <authorList>
            <person name="Simpson M.C."/>
            <person name="Wilken P.M."/>
            <person name="Coetzee M.P."/>
            <person name="Wingfield M.J."/>
            <person name="Wingfield B.D."/>
        </authorList>
    </citation>
    <scope>NUCLEOTIDE SEQUENCE [LARGE SCALE GENOMIC DNA]</scope>
    <source>
        <strain evidence="2 3">CBS 114723</strain>
    </source>
</reference>
<name>A0A2C5X764_9PEZI</name>
<evidence type="ECO:0000256" key="1">
    <source>
        <dbReference type="SAM" id="MobiDB-lite"/>
    </source>
</evidence>
<dbReference type="EMBL" id="APWK03000043">
    <property type="protein sequence ID" value="PHH53464.1"/>
    <property type="molecule type" value="Genomic_DNA"/>
</dbReference>
<organism evidence="2 3">
    <name type="scientific">Ceratocystis fimbriata CBS 114723</name>
    <dbReference type="NCBI Taxonomy" id="1035309"/>
    <lineage>
        <taxon>Eukaryota</taxon>
        <taxon>Fungi</taxon>
        <taxon>Dikarya</taxon>
        <taxon>Ascomycota</taxon>
        <taxon>Pezizomycotina</taxon>
        <taxon>Sordariomycetes</taxon>
        <taxon>Hypocreomycetidae</taxon>
        <taxon>Microascales</taxon>
        <taxon>Ceratocystidaceae</taxon>
        <taxon>Ceratocystis</taxon>
    </lineage>
</organism>
<dbReference type="Proteomes" id="UP000222788">
    <property type="component" value="Unassembled WGS sequence"/>
</dbReference>
<sequence length="143" mass="15226">MERTRQLKTTGATIHKKGHNATPESQPNLPVFTAAKGLESIPQEAHVIRATPFFVAFHPSAGGSAAPTPHHDHDDLAGHPSTNSIPPSHHPTIPPSHHCISLIHSAVATANACLAARRFAESSDLGRIDFGPKPKPKLKLKST</sequence>
<comment type="caution">
    <text evidence="2">The sequence shown here is derived from an EMBL/GenBank/DDBJ whole genome shotgun (WGS) entry which is preliminary data.</text>
</comment>
<protein>
    <submittedName>
        <fullName evidence="2">Uncharacterized protein</fullName>
    </submittedName>
</protein>
<proteinExistence type="predicted"/>
<evidence type="ECO:0000313" key="3">
    <source>
        <dbReference type="Proteomes" id="UP000222788"/>
    </source>
</evidence>
<keyword evidence="3" id="KW-1185">Reference proteome</keyword>